<dbReference type="PANTHER" id="PTHR44591:SF19">
    <property type="entry name" value="TWO-COMPONENT RESPONSE REGULATOR-RELATED"/>
    <property type="match status" value="1"/>
</dbReference>
<feature type="domain" description="Response regulatory" evidence="3">
    <location>
        <begin position="3"/>
        <end position="118"/>
    </location>
</feature>
<dbReference type="PANTHER" id="PTHR44591">
    <property type="entry name" value="STRESS RESPONSE REGULATOR PROTEIN 1"/>
    <property type="match status" value="1"/>
</dbReference>
<feature type="modified residue" description="4-aspartylphosphate" evidence="2">
    <location>
        <position position="52"/>
    </location>
</feature>
<evidence type="ECO:0000313" key="4">
    <source>
        <dbReference type="EMBL" id="MDN4166023.1"/>
    </source>
</evidence>
<dbReference type="Proteomes" id="UP001168552">
    <property type="component" value="Unassembled WGS sequence"/>
</dbReference>
<name>A0ABT8F6W5_9BACT</name>
<evidence type="ECO:0000256" key="1">
    <source>
        <dbReference type="ARBA" id="ARBA00022553"/>
    </source>
</evidence>
<keyword evidence="5" id="KW-1185">Reference proteome</keyword>
<organism evidence="4 5">
    <name type="scientific">Shiella aurantiaca</name>
    <dbReference type="NCBI Taxonomy" id="3058365"/>
    <lineage>
        <taxon>Bacteria</taxon>
        <taxon>Pseudomonadati</taxon>
        <taxon>Bacteroidota</taxon>
        <taxon>Cytophagia</taxon>
        <taxon>Cytophagales</taxon>
        <taxon>Shiellaceae</taxon>
        <taxon>Shiella</taxon>
    </lineage>
</organism>
<comment type="caution">
    <text evidence="4">The sequence shown here is derived from an EMBL/GenBank/DDBJ whole genome shotgun (WGS) entry which is preliminary data.</text>
</comment>
<dbReference type="SUPFAM" id="SSF52172">
    <property type="entry name" value="CheY-like"/>
    <property type="match status" value="1"/>
</dbReference>
<evidence type="ECO:0000313" key="5">
    <source>
        <dbReference type="Proteomes" id="UP001168552"/>
    </source>
</evidence>
<dbReference type="SMART" id="SM00448">
    <property type="entry name" value="REC"/>
    <property type="match status" value="1"/>
</dbReference>
<dbReference type="PROSITE" id="PS50110">
    <property type="entry name" value="RESPONSE_REGULATORY"/>
    <property type="match status" value="1"/>
</dbReference>
<sequence>MKRVFLIDDDLPVLVHLRSNLSDRYRVETFQTAKDCLQVLDMGERPEVIVTDYHLSEHQTGYDLFKKVSEKYPSIKCIILSGNEDGTLVLDLVKKGVRDYVIKDEELLKNLVAAIEGAEE</sequence>
<dbReference type="InterPro" id="IPR011006">
    <property type="entry name" value="CheY-like_superfamily"/>
</dbReference>
<evidence type="ECO:0000256" key="2">
    <source>
        <dbReference type="PROSITE-ProRule" id="PRU00169"/>
    </source>
</evidence>
<evidence type="ECO:0000259" key="3">
    <source>
        <dbReference type="PROSITE" id="PS50110"/>
    </source>
</evidence>
<protein>
    <submittedName>
        <fullName evidence="4">Response regulator</fullName>
    </submittedName>
</protein>
<reference evidence="4" key="1">
    <citation type="submission" date="2023-06" db="EMBL/GenBank/DDBJ databases">
        <title>Cytophagales bacterium Strain LB-30, isolated from soil.</title>
        <authorList>
            <person name="Liu B."/>
        </authorList>
    </citation>
    <scope>NUCLEOTIDE SEQUENCE</scope>
    <source>
        <strain evidence="4">LB-30</strain>
    </source>
</reference>
<dbReference type="Pfam" id="PF00072">
    <property type="entry name" value="Response_reg"/>
    <property type="match status" value="1"/>
</dbReference>
<proteinExistence type="predicted"/>
<dbReference type="CDD" id="cd00156">
    <property type="entry name" value="REC"/>
    <property type="match status" value="1"/>
</dbReference>
<dbReference type="Gene3D" id="3.40.50.2300">
    <property type="match status" value="1"/>
</dbReference>
<keyword evidence="1 2" id="KW-0597">Phosphoprotein</keyword>
<accession>A0ABT8F6W5</accession>
<dbReference type="InterPro" id="IPR001789">
    <property type="entry name" value="Sig_transdc_resp-reg_receiver"/>
</dbReference>
<dbReference type="EMBL" id="JAUHJS010000005">
    <property type="protein sequence ID" value="MDN4166023.1"/>
    <property type="molecule type" value="Genomic_DNA"/>
</dbReference>
<dbReference type="InterPro" id="IPR050595">
    <property type="entry name" value="Bact_response_regulator"/>
</dbReference>
<dbReference type="RefSeq" id="WP_320004558.1">
    <property type="nucleotide sequence ID" value="NZ_JAUHJS010000005.1"/>
</dbReference>
<gene>
    <name evidence="4" type="ORF">QWY31_10955</name>
</gene>